<evidence type="ECO:0000259" key="1">
    <source>
        <dbReference type="Pfam" id="PF12728"/>
    </source>
</evidence>
<dbReference type="PANTHER" id="PTHR34585">
    <property type="match status" value="1"/>
</dbReference>
<dbReference type="EMBL" id="SZVO01000003">
    <property type="protein sequence ID" value="TKT92659.1"/>
    <property type="molecule type" value="Genomic_DNA"/>
</dbReference>
<name>A0A4U6D5M2_9BACT</name>
<feature type="domain" description="Helix-turn-helix" evidence="1">
    <location>
        <begin position="37"/>
        <end position="85"/>
    </location>
</feature>
<dbReference type="OrthoDB" id="1524679at2"/>
<dbReference type="Pfam" id="PF12728">
    <property type="entry name" value="HTH_17"/>
    <property type="match status" value="1"/>
</dbReference>
<gene>
    <name evidence="2" type="ORF">FDK13_07540</name>
</gene>
<keyword evidence="3" id="KW-1185">Reference proteome</keyword>
<proteinExistence type="predicted"/>
<comment type="caution">
    <text evidence="2">The sequence shown here is derived from an EMBL/GenBank/DDBJ whole genome shotgun (WGS) entry which is preliminary data.</text>
</comment>
<dbReference type="PANTHER" id="PTHR34585:SF22">
    <property type="entry name" value="HELIX-TURN-HELIX DOMAIN-CONTAINING PROTEIN"/>
    <property type="match status" value="1"/>
</dbReference>
<dbReference type="Proteomes" id="UP000304900">
    <property type="component" value="Unassembled WGS sequence"/>
</dbReference>
<evidence type="ECO:0000313" key="3">
    <source>
        <dbReference type="Proteomes" id="UP000304900"/>
    </source>
</evidence>
<sequence>MHVELITREDLRQFKTELLEELKTVVSKTKQSPHSRWLKSAQVRELLKISPGTLLNLRVNGHLRYTKVGGSFYYQYEDIELMLANGPSKKR</sequence>
<evidence type="ECO:0000313" key="2">
    <source>
        <dbReference type="EMBL" id="TKT92659.1"/>
    </source>
</evidence>
<organism evidence="2 3">
    <name type="scientific">Dyadobacter frigoris</name>
    <dbReference type="NCBI Taxonomy" id="2576211"/>
    <lineage>
        <taxon>Bacteria</taxon>
        <taxon>Pseudomonadati</taxon>
        <taxon>Bacteroidota</taxon>
        <taxon>Cytophagia</taxon>
        <taxon>Cytophagales</taxon>
        <taxon>Spirosomataceae</taxon>
        <taxon>Dyadobacter</taxon>
    </lineage>
</organism>
<dbReference type="AlphaFoldDB" id="A0A4U6D5M2"/>
<reference evidence="2 3" key="1">
    <citation type="submission" date="2019-05" db="EMBL/GenBank/DDBJ databases">
        <title>Dyadobacter AR-3-8 sp. nov., isolated from arctic soil.</title>
        <authorList>
            <person name="Chaudhary D.K."/>
        </authorList>
    </citation>
    <scope>NUCLEOTIDE SEQUENCE [LARGE SCALE GENOMIC DNA]</scope>
    <source>
        <strain evidence="2 3">AR-3-8</strain>
    </source>
</reference>
<dbReference type="InterPro" id="IPR041657">
    <property type="entry name" value="HTH_17"/>
</dbReference>
<dbReference type="RefSeq" id="WP_137339387.1">
    <property type="nucleotide sequence ID" value="NZ_SZVO01000003.1"/>
</dbReference>
<protein>
    <submittedName>
        <fullName evidence="2">Helix-turn-helix domain-containing protein</fullName>
    </submittedName>
</protein>
<accession>A0A4U6D5M2</accession>